<reference evidence="1 2" key="1">
    <citation type="submission" date="2021-05" db="EMBL/GenBank/DDBJ databases">
        <title>Novel Bacillus species.</title>
        <authorList>
            <person name="Liu G."/>
        </authorList>
    </citation>
    <scope>NUCLEOTIDE SEQUENCE [LARGE SCALE GENOMIC DNA]</scope>
    <source>
        <strain evidence="1 2">FJAT-49732</strain>
    </source>
</reference>
<dbReference type="EMBL" id="JAGYPJ010000001">
    <property type="protein sequence ID" value="MBS4201238.1"/>
    <property type="molecule type" value="Genomic_DNA"/>
</dbReference>
<organism evidence="1 2">
    <name type="scientific">Lederbergia citrisecunda</name>
    <dbReference type="NCBI Taxonomy" id="2833583"/>
    <lineage>
        <taxon>Bacteria</taxon>
        <taxon>Bacillati</taxon>
        <taxon>Bacillota</taxon>
        <taxon>Bacilli</taxon>
        <taxon>Bacillales</taxon>
        <taxon>Bacillaceae</taxon>
        <taxon>Lederbergia</taxon>
    </lineage>
</organism>
<gene>
    <name evidence="1" type="ORF">KHA93_16495</name>
</gene>
<sequence length="99" mass="11685">MSKIDLIIKMFLDELREELKKATGYIENDNANGSIYSIRKIASAINTLEKYKTITMTFKFAENTWQVFYKNKELQFNGYLREAIVEQKIKKGEHRLKNS</sequence>
<dbReference type="AlphaFoldDB" id="A0A942TPM9"/>
<evidence type="ECO:0000313" key="1">
    <source>
        <dbReference type="EMBL" id="MBS4201238.1"/>
    </source>
</evidence>
<keyword evidence="2" id="KW-1185">Reference proteome</keyword>
<protein>
    <submittedName>
        <fullName evidence="1">Uncharacterized protein</fullName>
    </submittedName>
</protein>
<name>A0A942TPM9_9BACI</name>
<evidence type="ECO:0000313" key="2">
    <source>
        <dbReference type="Proteomes" id="UP000682713"/>
    </source>
</evidence>
<dbReference type="RefSeq" id="WP_213111736.1">
    <property type="nucleotide sequence ID" value="NZ_JAGYPJ010000001.1"/>
</dbReference>
<comment type="caution">
    <text evidence="1">The sequence shown here is derived from an EMBL/GenBank/DDBJ whole genome shotgun (WGS) entry which is preliminary data.</text>
</comment>
<proteinExistence type="predicted"/>
<dbReference type="Proteomes" id="UP000682713">
    <property type="component" value="Unassembled WGS sequence"/>
</dbReference>
<accession>A0A942TPM9</accession>